<dbReference type="SUPFAM" id="SSF51735">
    <property type="entry name" value="NAD(P)-binding Rossmann-fold domains"/>
    <property type="match status" value="1"/>
</dbReference>
<protein>
    <submittedName>
        <fullName evidence="2">NAD-dependent epimerase/dehydratase</fullName>
    </submittedName>
</protein>
<name>A0A4U8YXM3_METTU</name>
<accession>A0A4U8YXM3</accession>
<dbReference type="AlphaFoldDB" id="A0A4U8YXM3"/>
<proteinExistence type="predicted"/>
<dbReference type="InterPro" id="IPR001509">
    <property type="entry name" value="Epimerase_deHydtase"/>
</dbReference>
<dbReference type="EMBL" id="LR536450">
    <property type="protein sequence ID" value="VFU08122.1"/>
    <property type="molecule type" value="Genomic_DNA"/>
</dbReference>
<reference evidence="2 3" key="1">
    <citation type="submission" date="2019-03" db="EMBL/GenBank/DDBJ databases">
        <authorList>
            <person name="Kox A.R. M."/>
        </authorList>
    </citation>
    <scope>NUCLEOTIDE SEQUENCE [LARGE SCALE GENOMIC DNA]</scope>
    <source>
        <strain evidence="2">MTUNDRAET4 annotated genome</strain>
    </source>
</reference>
<dbReference type="InterPro" id="IPR050177">
    <property type="entry name" value="Lipid_A_modif_metabolic_enz"/>
</dbReference>
<evidence type="ECO:0000313" key="3">
    <source>
        <dbReference type="Proteomes" id="UP000294360"/>
    </source>
</evidence>
<dbReference type="KEGG" id="mtun:MTUNDRAET4_1229"/>
<dbReference type="Gene3D" id="3.40.50.720">
    <property type="entry name" value="NAD(P)-binding Rossmann-like Domain"/>
    <property type="match status" value="1"/>
</dbReference>
<dbReference type="OrthoDB" id="9811425at2"/>
<gene>
    <name evidence="2" type="ORF">MTUNDRAET4_1229</name>
</gene>
<dbReference type="Pfam" id="PF01370">
    <property type="entry name" value="Epimerase"/>
    <property type="match status" value="1"/>
</dbReference>
<feature type="domain" description="NAD-dependent epimerase/dehydratase" evidence="1">
    <location>
        <begin position="5"/>
        <end position="236"/>
    </location>
</feature>
<dbReference type="PANTHER" id="PTHR43245:SF13">
    <property type="entry name" value="UDP-D-APIOSE_UDP-D-XYLOSE SYNTHASE 2"/>
    <property type="match status" value="1"/>
</dbReference>
<sequence length="307" mass="32706">MTGKALVTGASGFLGRALVPALLASGETVIAAGRKTNPFAPHPRLIWRQIDLIDPKAPLPEILCGIDVIYHLSWSTIPAEASLAPSEDARENIVGSLRLIESIAPGAALRFVFASSGGAIYGPLQQARATEDHPLNPISAYGVSKRTVEAYLDLFAASNTIRPVSLRIGNLFGPGQNPERLFGAVTQFSKAALSGAPIVLFGDGSTVRDYVYIDDAVDALMRAARAGDSSFALNIGSGEGRSLNDIIAILEQHLQRPVKVDRRPARAFDAPFSVLDPSRATREIGWSTRVPFAEGIARTLKSLAERA</sequence>
<dbReference type="RefSeq" id="WP_134487982.1">
    <property type="nucleotide sequence ID" value="NZ_CP139089.1"/>
</dbReference>
<dbReference type="PANTHER" id="PTHR43245">
    <property type="entry name" value="BIFUNCTIONAL POLYMYXIN RESISTANCE PROTEIN ARNA"/>
    <property type="match status" value="1"/>
</dbReference>
<dbReference type="Proteomes" id="UP000294360">
    <property type="component" value="Chromosome"/>
</dbReference>
<evidence type="ECO:0000313" key="2">
    <source>
        <dbReference type="EMBL" id="VFU08122.1"/>
    </source>
</evidence>
<organism evidence="2 3">
    <name type="scientific">Methylocella tundrae</name>
    <dbReference type="NCBI Taxonomy" id="227605"/>
    <lineage>
        <taxon>Bacteria</taxon>
        <taxon>Pseudomonadati</taxon>
        <taxon>Pseudomonadota</taxon>
        <taxon>Alphaproteobacteria</taxon>
        <taxon>Hyphomicrobiales</taxon>
        <taxon>Beijerinckiaceae</taxon>
        <taxon>Methylocella</taxon>
    </lineage>
</organism>
<evidence type="ECO:0000259" key="1">
    <source>
        <dbReference type="Pfam" id="PF01370"/>
    </source>
</evidence>
<dbReference type="InterPro" id="IPR036291">
    <property type="entry name" value="NAD(P)-bd_dom_sf"/>
</dbReference>